<comment type="caution">
    <text evidence="2">The sequence shown here is derived from an EMBL/GenBank/DDBJ whole genome shotgun (WGS) entry which is preliminary data.</text>
</comment>
<reference evidence="2" key="2">
    <citation type="submission" date="2023-05" db="EMBL/GenBank/DDBJ databases">
        <authorList>
            <consortium name="Lawrence Berkeley National Laboratory"/>
            <person name="Steindorff A."/>
            <person name="Hensen N."/>
            <person name="Bonometti L."/>
            <person name="Westerberg I."/>
            <person name="Brannstrom I.O."/>
            <person name="Guillou S."/>
            <person name="Cros-Aarteil S."/>
            <person name="Calhoun S."/>
            <person name="Haridas S."/>
            <person name="Kuo A."/>
            <person name="Mondo S."/>
            <person name="Pangilinan J."/>
            <person name="Riley R."/>
            <person name="Labutti K."/>
            <person name="Andreopoulos B."/>
            <person name="Lipzen A."/>
            <person name="Chen C."/>
            <person name="Yanf M."/>
            <person name="Daum C."/>
            <person name="Ng V."/>
            <person name="Clum A."/>
            <person name="Ohm R."/>
            <person name="Martin F."/>
            <person name="Silar P."/>
            <person name="Natvig D."/>
            <person name="Lalanne C."/>
            <person name="Gautier V."/>
            <person name="Ament-Velasquez S.L."/>
            <person name="Kruys A."/>
            <person name="Hutchinson M.I."/>
            <person name="Powell A.J."/>
            <person name="Barry K."/>
            <person name="Miller A.N."/>
            <person name="Grigoriev I.V."/>
            <person name="Debuchy R."/>
            <person name="Gladieux P."/>
            <person name="Thoren M.H."/>
            <person name="Johannesson H."/>
        </authorList>
    </citation>
    <scope>NUCLEOTIDE SEQUENCE</scope>
    <source>
        <strain evidence="2">PSN293</strain>
    </source>
</reference>
<gene>
    <name evidence="2" type="ORF">QBC37DRAFT_462379</name>
</gene>
<feature type="compositionally biased region" description="Gly residues" evidence="1">
    <location>
        <begin position="188"/>
        <end position="197"/>
    </location>
</feature>
<protein>
    <submittedName>
        <fullName evidence="2">Uncharacterized protein</fullName>
    </submittedName>
</protein>
<evidence type="ECO:0000313" key="3">
    <source>
        <dbReference type="Proteomes" id="UP001301769"/>
    </source>
</evidence>
<accession>A0AAN6XSX1</accession>
<dbReference type="AlphaFoldDB" id="A0AAN6XSX1"/>
<proteinExistence type="predicted"/>
<dbReference type="Proteomes" id="UP001301769">
    <property type="component" value="Unassembled WGS sequence"/>
</dbReference>
<feature type="region of interest" description="Disordered" evidence="1">
    <location>
        <begin position="1"/>
        <end position="30"/>
    </location>
</feature>
<evidence type="ECO:0000313" key="2">
    <source>
        <dbReference type="EMBL" id="KAK4205976.1"/>
    </source>
</evidence>
<feature type="region of interest" description="Disordered" evidence="1">
    <location>
        <begin position="183"/>
        <end position="212"/>
    </location>
</feature>
<dbReference type="EMBL" id="MU858574">
    <property type="protein sequence ID" value="KAK4205976.1"/>
    <property type="molecule type" value="Genomic_DNA"/>
</dbReference>
<keyword evidence="3" id="KW-1185">Reference proteome</keyword>
<sequence length="212" mass="22543">MTRFPSSLVFAPKTQRSTPRSSLKRPRLSSSERGRETAAFILVFGVVMPVSCSRCKRLGLVCKTASKSESCGQCVSAGYSGCNVHGNDPSRLRAVLEEKQRLDQEERDTLAKLLRLKDQQKRLALQADELFGHEIDILQEEERSSIPGAGSLASEGGPLQSSSVVVDSPDWLAGVDWSTIDPNLLGQVGRGSGGGTAGASPGSSGAREVPTS</sequence>
<evidence type="ECO:0000256" key="1">
    <source>
        <dbReference type="SAM" id="MobiDB-lite"/>
    </source>
</evidence>
<name>A0AAN6XSX1_9PEZI</name>
<organism evidence="2 3">
    <name type="scientific">Rhypophila decipiens</name>
    <dbReference type="NCBI Taxonomy" id="261697"/>
    <lineage>
        <taxon>Eukaryota</taxon>
        <taxon>Fungi</taxon>
        <taxon>Dikarya</taxon>
        <taxon>Ascomycota</taxon>
        <taxon>Pezizomycotina</taxon>
        <taxon>Sordariomycetes</taxon>
        <taxon>Sordariomycetidae</taxon>
        <taxon>Sordariales</taxon>
        <taxon>Naviculisporaceae</taxon>
        <taxon>Rhypophila</taxon>
    </lineage>
</organism>
<reference evidence="2" key="1">
    <citation type="journal article" date="2023" name="Mol. Phylogenet. Evol.">
        <title>Genome-scale phylogeny and comparative genomics of the fungal order Sordariales.</title>
        <authorList>
            <person name="Hensen N."/>
            <person name="Bonometti L."/>
            <person name="Westerberg I."/>
            <person name="Brannstrom I.O."/>
            <person name="Guillou S."/>
            <person name="Cros-Aarteil S."/>
            <person name="Calhoun S."/>
            <person name="Haridas S."/>
            <person name="Kuo A."/>
            <person name="Mondo S."/>
            <person name="Pangilinan J."/>
            <person name="Riley R."/>
            <person name="LaButti K."/>
            <person name="Andreopoulos B."/>
            <person name="Lipzen A."/>
            <person name="Chen C."/>
            <person name="Yan M."/>
            <person name="Daum C."/>
            <person name="Ng V."/>
            <person name="Clum A."/>
            <person name="Steindorff A."/>
            <person name="Ohm R.A."/>
            <person name="Martin F."/>
            <person name="Silar P."/>
            <person name="Natvig D.O."/>
            <person name="Lalanne C."/>
            <person name="Gautier V."/>
            <person name="Ament-Velasquez S.L."/>
            <person name="Kruys A."/>
            <person name="Hutchinson M.I."/>
            <person name="Powell A.J."/>
            <person name="Barry K."/>
            <person name="Miller A.N."/>
            <person name="Grigoriev I.V."/>
            <person name="Debuchy R."/>
            <person name="Gladieux P."/>
            <person name="Hiltunen Thoren M."/>
            <person name="Johannesson H."/>
        </authorList>
    </citation>
    <scope>NUCLEOTIDE SEQUENCE</scope>
    <source>
        <strain evidence="2">PSN293</strain>
    </source>
</reference>